<reference evidence="8" key="1">
    <citation type="submission" date="2022-02" db="EMBL/GenBank/DDBJ databases">
        <title>Fredinandcohnia quinoae sp. nov. isolated from Chenopodium quinoa seeds.</title>
        <authorList>
            <person name="Saati-Santamaria Z."/>
            <person name="Flores-Felix J.D."/>
            <person name="Igual J.M."/>
            <person name="Velazquez E."/>
            <person name="Garcia-Fraile P."/>
            <person name="Martinez-Molina E."/>
        </authorList>
    </citation>
    <scope>NUCLEOTIDE SEQUENCE</scope>
    <source>
        <strain evidence="8">SECRCQ15</strain>
    </source>
</reference>
<dbReference type="InterPro" id="IPR007260">
    <property type="entry name" value="NanE"/>
</dbReference>
<protein>
    <recommendedName>
        <fullName evidence="7">Putative N-acetylmannosamine-6-phosphate 2-epimerase</fullName>
        <ecNumber evidence="7">5.1.3.9</ecNumber>
    </recommendedName>
    <alternativeName>
        <fullName evidence="7">ManNAc-6-P epimerase</fullName>
    </alternativeName>
</protein>
<dbReference type="SUPFAM" id="SSF51366">
    <property type="entry name" value="Ribulose-phoshate binding barrel"/>
    <property type="match status" value="1"/>
</dbReference>
<evidence type="ECO:0000256" key="6">
    <source>
        <dbReference type="ARBA" id="ARBA00023277"/>
    </source>
</evidence>
<dbReference type="GO" id="GO:0047465">
    <property type="term" value="F:N-acylglucosamine-6-phosphate 2-epimerase activity"/>
    <property type="evidence" value="ECO:0007669"/>
    <property type="project" value="UniProtKB-EC"/>
</dbReference>
<evidence type="ECO:0000313" key="9">
    <source>
        <dbReference type="Proteomes" id="UP001431131"/>
    </source>
</evidence>
<evidence type="ECO:0000256" key="7">
    <source>
        <dbReference type="HAMAP-Rule" id="MF_01235"/>
    </source>
</evidence>
<dbReference type="InterPro" id="IPR011060">
    <property type="entry name" value="RibuloseP-bd_barrel"/>
</dbReference>
<sequence length="230" mass="25391">MAKNRDFFEKVNRKLIVSCQALPDEPLHSPFIMSKMALAVVEAGASGIRANSVEDINEIKKVTNLPIIGIIKQEYKDSDVFITPTLNEIELLINEGVDMIALDATGRVRPDGTTISEIFPMIREKYPDQLFMADCSTLDEGIKAEKLGFDAIGTTLAGYTSYTKDVELPNFELIKQFVDTLKVPVIAEGGISTPEELKKVFDTGVHSAVVGSAITRPREITKRFLQAIQD</sequence>
<dbReference type="EC" id="5.1.3.9" evidence="7"/>
<keyword evidence="5 7" id="KW-0413">Isomerase</keyword>
<dbReference type="Proteomes" id="UP001431131">
    <property type="component" value="Unassembled WGS sequence"/>
</dbReference>
<gene>
    <name evidence="7" type="primary">nanE</name>
    <name evidence="8" type="ORF">MJG50_04125</name>
</gene>
<evidence type="ECO:0000256" key="3">
    <source>
        <dbReference type="ARBA" id="ARBA00005081"/>
    </source>
</evidence>
<comment type="function">
    <text evidence="2 7">Converts N-acetylmannosamine-6-phosphate (ManNAc-6-P) to N-acetylglucosamine-6-phosphate (GlcNAc-6-P).</text>
</comment>
<dbReference type="GO" id="GO:0019262">
    <property type="term" value="P:N-acetylneuraminate catabolic process"/>
    <property type="evidence" value="ECO:0007669"/>
    <property type="project" value="UniProtKB-UniRule"/>
</dbReference>
<evidence type="ECO:0000256" key="5">
    <source>
        <dbReference type="ARBA" id="ARBA00023235"/>
    </source>
</evidence>
<dbReference type="AlphaFoldDB" id="A0AAW5E6U0"/>
<dbReference type="HAMAP" id="MF_01235">
    <property type="entry name" value="ManNAc6P_epimer"/>
    <property type="match status" value="1"/>
</dbReference>
<dbReference type="Gene3D" id="3.20.20.70">
    <property type="entry name" value="Aldolase class I"/>
    <property type="match status" value="1"/>
</dbReference>
<comment type="caution">
    <text evidence="8">The sequence shown here is derived from an EMBL/GenBank/DDBJ whole genome shotgun (WGS) entry which is preliminary data.</text>
</comment>
<dbReference type="GO" id="GO:0006053">
    <property type="term" value="P:N-acetylmannosamine catabolic process"/>
    <property type="evidence" value="ECO:0007669"/>
    <property type="project" value="TreeGrafter"/>
</dbReference>
<accession>A0AAW5E6U0</accession>
<keyword evidence="9" id="KW-1185">Reference proteome</keyword>
<evidence type="ECO:0000313" key="8">
    <source>
        <dbReference type="EMBL" id="MCH1624504.1"/>
    </source>
</evidence>
<dbReference type="NCBIfam" id="NF002231">
    <property type="entry name" value="PRK01130.1"/>
    <property type="match status" value="1"/>
</dbReference>
<dbReference type="RefSeq" id="WP_240252971.1">
    <property type="nucleotide sequence ID" value="NZ_JAKTTI010000003.1"/>
</dbReference>
<dbReference type="CDD" id="cd04729">
    <property type="entry name" value="NanE"/>
    <property type="match status" value="1"/>
</dbReference>
<dbReference type="GO" id="GO:0005829">
    <property type="term" value="C:cytosol"/>
    <property type="evidence" value="ECO:0007669"/>
    <property type="project" value="TreeGrafter"/>
</dbReference>
<dbReference type="Pfam" id="PF04131">
    <property type="entry name" value="NanE"/>
    <property type="match status" value="1"/>
</dbReference>
<dbReference type="InterPro" id="IPR013785">
    <property type="entry name" value="Aldolase_TIM"/>
</dbReference>
<comment type="similarity">
    <text evidence="4 7">Belongs to the NanE family.</text>
</comment>
<dbReference type="GO" id="GO:0005975">
    <property type="term" value="P:carbohydrate metabolic process"/>
    <property type="evidence" value="ECO:0007669"/>
    <property type="project" value="UniProtKB-UniRule"/>
</dbReference>
<dbReference type="PANTHER" id="PTHR36204:SF1">
    <property type="entry name" value="N-ACETYLMANNOSAMINE-6-PHOSPHATE 2-EPIMERASE-RELATED"/>
    <property type="match status" value="1"/>
</dbReference>
<name>A0AAW5E6U0_9BACI</name>
<evidence type="ECO:0000256" key="2">
    <source>
        <dbReference type="ARBA" id="ARBA00002147"/>
    </source>
</evidence>
<dbReference type="FunFam" id="3.20.20.70:FF:000035">
    <property type="entry name" value="Putative N-acetylmannosamine-6-phosphate 2-epimerase"/>
    <property type="match status" value="1"/>
</dbReference>
<proteinExistence type="inferred from homology"/>
<keyword evidence="6 7" id="KW-0119">Carbohydrate metabolism</keyword>
<organism evidence="8 9">
    <name type="scientific">Fredinandcohnia quinoae</name>
    <dbReference type="NCBI Taxonomy" id="2918902"/>
    <lineage>
        <taxon>Bacteria</taxon>
        <taxon>Bacillati</taxon>
        <taxon>Bacillota</taxon>
        <taxon>Bacilli</taxon>
        <taxon>Bacillales</taxon>
        <taxon>Bacillaceae</taxon>
        <taxon>Fredinandcohnia</taxon>
    </lineage>
</organism>
<comment type="catalytic activity">
    <reaction evidence="1 7">
        <text>an N-acyl-D-glucosamine 6-phosphate = an N-acyl-D-mannosamine 6-phosphate</text>
        <dbReference type="Rhea" id="RHEA:23932"/>
        <dbReference type="ChEBI" id="CHEBI:57599"/>
        <dbReference type="ChEBI" id="CHEBI:57666"/>
        <dbReference type="EC" id="5.1.3.9"/>
    </reaction>
</comment>
<evidence type="ECO:0000256" key="4">
    <source>
        <dbReference type="ARBA" id="ARBA00007439"/>
    </source>
</evidence>
<dbReference type="PANTHER" id="PTHR36204">
    <property type="entry name" value="N-ACETYLMANNOSAMINE-6-PHOSPHATE 2-EPIMERASE-RELATED"/>
    <property type="match status" value="1"/>
</dbReference>
<comment type="pathway">
    <text evidence="3 7">Amino-sugar metabolism; N-acetylneuraminate degradation; D-fructose 6-phosphate from N-acetylneuraminate: step 3/5.</text>
</comment>
<evidence type="ECO:0000256" key="1">
    <source>
        <dbReference type="ARBA" id="ARBA00000056"/>
    </source>
</evidence>
<dbReference type="EMBL" id="JAKTTI010000003">
    <property type="protein sequence ID" value="MCH1624504.1"/>
    <property type="molecule type" value="Genomic_DNA"/>
</dbReference>